<evidence type="ECO:0000256" key="1">
    <source>
        <dbReference type="ARBA" id="ARBA00022801"/>
    </source>
</evidence>
<dbReference type="Gene3D" id="1.20.120.710">
    <property type="entry name" value="Haloacid dehalogenase hydrolase-like domain"/>
    <property type="match status" value="1"/>
</dbReference>
<dbReference type="InterPro" id="IPR036412">
    <property type="entry name" value="HAD-like_sf"/>
</dbReference>
<comment type="function">
    <text evidence="3">Catalyzes the last step of the phosphorylated serine biosynthetic pathway, i.e. dephosphorylation of O-phospho-L-serine to form L-serine.</text>
</comment>
<keyword evidence="3" id="KW-0718">Serine biosynthesis</keyword>
<dbReference type="SUPFAM" id="SSF56784">
    <property type="entry name" value="HAD-like"/>
    <property type="match status" value="1"/>
</dbReference>
<comment type="catalytic activity">
    <reaction evidence="3">
        <text>O-phospho-L-serine + H2O = L-serine + phosphate</text>
        <dbReference type="Rhea" id="RHEA:21208"/>
        <dbReference type="ChEBI" id="CHEBI:15377"/>
        <dbReference type="ChEBI" id="CHEBI:33384"/>
        <dbReference type="ChEBI" id="CHEBI:43474"/>
        <dbReference type="ChEBI" id="CHEBI:57524"/>
        <dbReference type="EC" id="3.1.3.3"/>
    </reaction>
</comment>
<dbReference type="Proteomes" id="UP001595387">
    <property type="component" value="Unassembled WGS sequence"/>
</dbReference>
<gene>
    <name evidence="4" type="ORF">ACFODW_01665</name>
</gene>
<protein>
    <recommendedName>
        <fullName evidence="3">Phosphoserine phosphatase</fullName>
        <shortName evidence="3">PSP</shortName>
        <ecNumber evidence="3">3.1.3.3</ecNumber>
    </recommendedName>
</protein>
<evidence type="ECO:0000313" key="5">
    <source>
        <dbReference type="Proteomes" id="UP001595387"/>
    </source>
</evidence>
<dbReference type="NCBIfam" id="TIGR01549">
    <property type="entry name" value="HAD-SF-IA-v1"/>
    <property type="match status" value="1"/>
</dbReference>
<dbReference type="SFLD" id="SFLDS00003">
    <property type="entry name" value="Haloacid_Dehalogenase"/>
    <property type="match status" value="1"/>
</dbReference>
<keyword evidence="1 3" id="KW-0378">Hydrolase</keyword>
<dbReference type="SFLD" id="SFLDG01129">
    <property type="entry name" value="C1.5:_HAD__Beta-PGM__Phosphata"/>
    <property type="match status" value="1"/>
</dbReference>
<dbReference type="HAMAP" id="MF_02240">
    <property type="entry name" value="PSP"/>
    <property type="match status" value="1"/>
</dbReference>
<dbReference type="RefSeq" id="WP_390301962.1">
    <property type="nucleotide sequence ID" value="NZ_JBHRRZ010000002.1"/>
</dbReference>
<dbReference type="SFLD" id="SFLDG01135">
    <property type="entry name" value="C1.5.6:_HAD__Beta-PGM__Phospha"/>
    <property type="match status" value="1"/>
</dbReference>
<sequence length="263" mass="29894">MKKTLMFDLDDTLLWDEKSIKEAFKATCRLAEEKYAVDPAALENHVRKEARDLYASYETYEFTKMIGINPFEGLWGTFPDEGEDFAKLKEIAPAYQQEAWLRGLKESGIDDEEFGRELASAFPEQRKKHAYVYDDTFTVLDKLQGKYNLLLLTNGSPDLQQIKLDITPELVPYFDEILVSGAFGKGKPAAEIFEHALDLLKADREEVLMVGDNLMTDILGANRTGIDSVWVNRKGKTAEEVVPTYEISKLEELLPLLEKINQG</sequence>
<comment type="pathway">
    <text evidence="3">Amino-acid biosynthesis; L-serine biosynthesis; L-serine from 3-phospho-D-glycerate: step 3/3.</text>
</comment>
<dbReference type="Gene3D" id="3.40.50.1000">
    <property type="entry name" value="HAD superfamily/HAD-like"/>
    <property type="match status" value="1"/>
</dbReference>
<comment type="cofactor">
    <cofactor evidence="3">
        <name>Mg(2+)</name>
        <dbReference type="ChEBI" id="CHEBI:18420"/>
    </cofactor>
    <cofactor evidence="3">
        <name>Co(2+)</name>
        <dbReference type="ChEBI" id="CHEBI:48828"/>
    </cofactor>
</comment>
<proteinExistence type="inferred from homology"/>
<dbReference type="InterPro" id="IPR023214">
    <property type="entry name" value="HAD_sf"/>
</dbReference>
<dbReference type="EC" id="3.1.3.3" evidence="3"/>
<dbReference type="GO" id="GO:0016787">
    <property type="term" value="F:hydrolase activity"/>
    <property type="evidence" value="ECO:0007669"/>
    <property type="project" value="UniProtKB-KW"/>
</dbReference>
<reference evidence="5" key="1">
    <citation type="journal article" date="2019" name="Int. J. Syst. Evol. Microbiol.">
        <title>The Global Catalogue of Microorganisms (GCM) 10K type strain sequencing project: providing services to taxonomists for standard genome sequencing and annotation.</title>
        <authorList>
            <consortium name="The Broad Institute Genomics Platform"/>
            <consortium name="The Broad Institute Genome Sequencing Center for Infectious Disease"/>
            <person name="Wu L."/>
            <person name="Ma J."/>
        </authorList>
    </citation>
    <scope>NUCLEOTIDE SEQUENCE [LARGE SCALE GENOMIC DNA]</scope>
    <source>
        <strain evidence="5">KCTC 13193</strain>
    </source>
</reference>
<evidence type="ECO:0000256" key="3">
    <source>
        <dbReference type="HAMAP-Rule" id="MF_02240"/>
    </source>
</evidence>
<name>A0ABV7A2B6_9BACI</name>
<evidence type="ECO:0000313" key="4">
    <source>
        <dbReference type="EMBL" id="MFC2947073.1"/>
    </source>
</evidence>
<dbReference type="InterPro" id="IPR051400">
    <property type="entry name" value="HAD-like_hydrolase"/>
</dbReference>
<comment type="catalytic activity">
    <reaction evidence="3">
        <text>O-phospho-D-serine + H2O = D-serine + phosphate</text>
        <dbReference type="Rhea" id="RHEA:24873"/>
        <dbReference type="ChEBI" id="CHEBI:15377"/>
        <dbReference type="ChEBI" id="CHEBI:35247"/>
        <dbReference type="ChEBI" id="CHEBI:43474"/>
        <dbReference type="ChEBI" id="CHEBI:58680"/>
        <dbReference type="EC" id="3.1.3.3"/>
    </reaction>
</comment>
<keyword evidence="3" id="KW-0170">Cobalt</keyword>
<dbReference type="InterPro" id="IPR044266">
    <property type="entry name" value="PSP_YsaA"/>
</dbReference>
<dbReference type="InterPro" id="IPR006439">
    <property type="entry name" value="HAD-SF_hydro_IA"/>
</dbReference>
<dbReference type="PANTHER" id="PTHR46470">
    <property type="entry name" value="N-ACYLNEURAMINATE-9-PHOSPHATASE"/>
    <property type="match status" value="1"/>
</dbReference>
<accession>A0ABV7A2B6</accession>
<dbReference type="Pfam" id="PF00702">
    <property type="entry name" value="Hydrolase"/>
    <property type="match status" value="1"/>
</dbReference>
<keyword evidence="3" id="KW-0028">Amino-acid biosynthesis</keyword>
<keyword evidence="2 3" id="KW-0460">Magnesium</keyword>
<dbReference type="PANTHER" id="PTHR46470:SF3">
    <property type="entry name" value="N-ACYLNEURAMINATE-9-PHOSPHATASE"/>
    <property type="match status" value="1"/>
</dbReference>
<dbReference type="EMBL" id="JBHRRZ010000002">
    <property type="protein sequence ID" value="MFC2947073.1"/>
    <property type="molecule type" value="Genomic_DNA"/>
</dbReference>
<evidence type="ECO:0000256" key="2">
    <source>
        <dbReference type="ARBA" id="ARBA00022842"/>
    </source>
</evidence>
<organism evidence="4 5">
    <name type="scientific">Virgibacillus sediminis</name>
    <dbReference type="NCBI Taxonomy" id="202260"/>
    <lineage>
        <taxon>Bacteria</taxon>
        <taxon>Bacillati</taxon>
        <taxon>Bacillota</taxon>
        <taxon>Bacilli</taxon>
        <taxon>Bacillales</taxon>
        <taxon>Bacillaceae</taxon>
        <taxon>Virgibacillus</taxon>
    </lineage>
</organism>
<comment type="caution">
    <text evidence="4">The sequence shown here is derived from an EMBL/GenBank/DDBJ whole genome shotgun (WGS) entry which is preliminary data.</text>
</comment>
<comment type="similarity">
    <text evidence="3">Belongs to the HAD-like hydrolase superfamily.</text>
</comment>
<keyword evidence="5" id="KW-1185">Reference proteome</keyword>